<dbReference type="Proteomes" id="UP000005012">
    <property type="component" value="Chromosome"/>
</dbReference>
<dbReference type="EMBL" id="CP003488">
    <property type="protein sequence ID" value="AFH95458.1"/>
    <property type="molecule type" value="Genomic_DNA"/>
</dbReference>
<accession>A0A140NS22</accession>
<proteinExistence type="predicted"/>
<gene>
    <name evidence="1" type="ordered locus">S70_18260</name>
</gene>
<name>A0A140NS22_PROSM</name>
<dbReference type="KEGG" id="psi:S70_18260"/>
<organism evidence="1 2">
    <name type="scientific">Providencia stuartii (strain MRSN 2154)</name>
    <dbReference type="NCBI Taxonomy" id="1157951"/>
    <lineage>
        <taxon>Bacteria</taxon>
        <taxon>Pseudomonadati</taxon>
        <taxon>Pseudomonadota</taxon>
        <taxon>Gammaproteobacteria</taxon>
        <taxon>Enterobacterales</taxon>
        <taxon>Morganellaceae</taxon>
        <taxon>Providencia</taxon>
    </lineage>
</organism>
<dbReference type="PATRIC" id="fig|1157951.4.peg.3663"/>
<dbReference type="Pfam" id="PF06183">
    <property type="entry name" value="DinI"/>
    <property type="match status" value="1"/>
</dbReference>
<evidence type="ECO:0008006" key="3">
    <source>
        <dbReference type="Google" id="ProtNLM"/>
    </source>
</evidence>
<reference evidence="1 2" key="1">
    <citation type="journal article" date="2012" name="J. Bacteriol.">
        <title>Complete Genome Sequence of Providencia stuartii Clinical Isolate MRSN 2154.</title>
        <authorList>
            <person name="Clifford R.J."/>
            <person name="Hang J."/>
            <person name="Riley M.C."/>
            <person name="Onmus-Leone F."/>
            <person name="Kuschner R.A."/>
            <person name="Lesho E.P."/>
            <person name="Waterman P.E."/>
        </authorList>
    </citation>
    <scope>NUCLEOTIDE SEQUENCE [LARGE SCALE GENOMIC DNA]</scope>
    <source>
        <strain evidence="1 2">MRSN 2154</strain>
    </source>
</reference>
<reference evidence="2" key="2">
    <citation type="submission" date="2012-04" db="EMBL/GenBank/DDBJ databases">
        <title>Complete genome sequence of Providencia stuartii clinical isolate MRSN 2154.</title>
        <authorList>
            <person name="Clifford R.J."/>
            <person name="Hang J."/>
            <person name="Riley M.C."/>
            <person name="Onmus-Leone F."/>
            <person name="Kuschner R.A."/>
            <person name="Lesho E.P."/>
            <person name="Waterman P.E."/>
        </authorList>
    </citation>
    <scope>NUCLEOTIDE SEQUENCE [LARGE SCALE GENOMIC DNA]</scope>
    <source>
        <strain evidence="2">MRSN 2154</strain>
    </source>
</reference>
<dbReference type="AlphaFoldDB" id="A0A140NS22"/>
<evidence type="ECO:0000313" key="2">
    <source>
        <dbReference type="Proteomes" id="UP000005012"/>
    </source>
</evidence>
<dbReference type="Gene3D" id="3.30.910.10">
    <property type="entry name" value="DinI-like"/>
    <property type="match status" value="1"/>
</dbReference>
<dbReference type="SUPFAM" id="SSF54857">
    <property type="entry name" value="DNA damage-inducible protein DinI"/>
    <property type="match status" value="1"/>
</dbReference>
<dbReference type="InterPro" id="IPR036687">
    <property type="entry name" value="DinI-like_sf"/>
</dbReference>
<dbReference type="GeneID" id="93519819"/>
<sequence>MVTIKIRFNENKKNQLPISTFEALKNEVTKRLSAKYSDLRVDINWGTQDNISIDGLG</sequence>
<dbReference type="OrthoDB" id="6457241at2"/>
<evidence type="ECO:0000313" key="1">
    <source>
        <dbReference type="EMBL" id="AFH95458.1"/>
    </source>
</evidence>
<protein>
    <recommendedName>
        <fullName evidence="3">DinI family protein</fullName>
    </recommendedName>
</protein>
<dbReference type="InterPro" id="IPR010391">
    <property type="entry name" value="DNA_damage-inducible_DinI-like"/>
</dbReference>
<dbReference type="RefSeq" id="WP_014658064.1">
    <property type="nucleotide sequence ID" value="NC_017731.1"/>
</dbReference>
<dbReference type="HOGENOM" id="CLU_139795_3_1_6"/>